<comment type="caution">
    <text evidence="1">The sequence shown here is derived from an EMBL/GenBank/DDBJ whole genome shotgun (WGS) entry which is preliminary data.</text>
</comment>
<name>A0A7W1WSX2_9BACL</name>
<sequence length="114" mass="13263">MLFKKKLLNKKDFNALEAILFEDCVKVLREFSNTDDNKNVYAFVLGDPDHGSLSNRLYTLDSFQRRVKQSYSDYPEEELYGIAGLKYSVGDFCFMYTPDQSSKQLNAIFDNIMM</sequence>
<protein>
    <submittedName>
        <fullName evidence="1">DUF4303 domain-containing protein</fullName>
    </submittedName>
</protein>
<accession>A0A7W1WSX2</accession>
<dbReference type="AlphaFoldDB" id="A0A7W1WSX2"/>
<keyword evidence="2" id="KW-1185">Reference proteome</keyword>
<dbReference type="Proteomes" id="UP000535491">
    <property type="component" value="Unassembled WGS sequence"/>
</dbReference>
<dbReference type="EMBL" id="JACEIQ010000014">
    <property type="protein sequence ID" value="MBA4495388.1"/>
    <property type="molecule type" value="Genomic_DNA"/>
</dbReference>
<evidence type="ECO:0000313" key="2">
    <source>
        <dbReference type="Proteomes" id="UP000535491"/>
    </source>
</evidence>
<gene>
    <name evidence="1" type="ORF">H1191_13845</name>
</gene>
<reference evidence="1 2" key="1">
    <citation type="submission" date="2020-07" db="EMBL/GenBank/DDBJ databases">
        <authorList>
            <person name="Feng H."/>
        </authorList>
    </citation>
    <scope>NUCLEOTIDE SEQUENCE [LARGE SCALE GENOMIC DNA]</scope>
    <source>
        <strain evidence="2">s-10</strain>
    </source>
</reference>
<evidence type="ECO:0000313" key="1">
    <source>
        <dbReference type="EMBL" id="MBA4495388.1"/>
    </source>
</evidence>
<proteinExistence type="predicted"/>
<organism evidence="1 2">
    <name type="scientific">Paenactinomyces guangxiensis</name>
    <dbReference type="NCBI Taxonomy" id="1490290"/>
    <lineage>
        <taxon>Bacteria</taxon>
        <taxon>Bacillati</taxon>
        <taxon>Bacillota</taxon>
        <taxon>Bacilli</taxon>
        <taxon>Bacillales</taxon>
        <taxon>Thermoactinomycetaceae</taxon>
        <taxon>Paenactinomyces</taxon>
    </lineage>
</organism>
<dbReference type="RefSeq" id="WP_181752769.1">
    <property type="nucleotide sequence ID" value="NZ_JACEIQ010000014.1"/>
</dbReference>